<evidence type="ECO:0000256" key="2">
    <source>
        <dbReference type="ARBA" id="ARBA00010792"/>
    </source>
</evidence>
<gene>
    <name evidence="9" type="ORF">SAMN03097708_01471</name>
</gene>
<comment type="similarity">
    <text evidence="2">Belongs to the DedA family.</text>
</comment>
<dbReference type="CDD" id="cd03392">
    <property type="entry name" value="PAP2_like_2"/>
    <property type="match status" value="1"/>
</dbReference>
<keyword evidence="3" id="KW-1003">Cell membrane</keyword>
<feature type="transmembrane region" description="Helical" evidence="7">
    <location>
        <begin position="241"/>
        <end position="262"/>
    </location>
</feature>
<dbReference type="Proteomes" id="UP000199648">
    <property type="component" value="Unassembled WGS sequence"/>
</dbReference>
<dbReference type="Gene3D" id="1.20.144.10">
    <property type="entry name" value="Phosphatidic acid phosphatase type 2/haloperoxidase"/>
    <property type="match status" value="1"/>
</dbReference>
<evidence type="ECO:0000256" key="1">
    <source>
        <dbReference type="ARBA" id="ARBA00004651"/>
    </source>
</evidence>
<dbReference type="Pfam" id="PF01569">
    <property type="entry name" value="PAP2"/>
    <property type="match status" value="1"/>
</dbReference>
<comment type="subcellular location">
    <subcellularLocation>
        <location evidence="1">Cell membrane</location>
        <topology evidence="1">Multi-pass membrane protein</topology>
    </subcellularLocation>
</comment>
<evidence type="ECO:0000256" key="7">
    <source>
        <dbReference type="SAM" id="Phobius"/>
    </source>
</evidence>
<dbReference type="InterPro" id="IPR036938">
    <property type="entry name" value="PAP2/HPO_sf"/>
</dbReference>
<proteinExistence type="inferred from homology"/>
<feature type="transmembrane region" description="Helical" evidence="7">
    <location>
        <begin position="62"/>
        <end position="80"/>
    </location>
</feature>
<evidence type="ECO:0000256" key="3">
    <source>
        <dbReference type="ARBA" id="ARBA00022475"/>
    </source>
</evidence>
<dbReference type="PANTHER" id="PTHR30353">
    <property type="entry name" value="INNER MEMBRANE PROTEIN DEDA-RELATED"/>
    <property type="match status" value="1"/>
</dbReference>
<dbReference type="AlphaFoldDB" id="A0A1G5Q7J3"/>
<keyword evidence="4 7" id="KW-0812">Transmembrane</keyword>
<keyword evidence="5 7" id="KW-1133">Transmembrane helix</keyword>
<feature type="transmembrane region" description="Helical" evidence="7">
    <location>
        <begin position="324"/>
        <end position="341"/>
    </location>
</feature>
<feature type="transmembrane region" description="Helical" evidence="7">
    <location>
        <begin position="419"/>
        <end position="437"/>
    </location>
</feature>
<dbReference type="InterPro" id="IPR000326">
    <property type="entry name" value="PAP2/HPO"/>
</dbReference>
<feature type="transmembrane region" description="Helical" evidence="7">
    <location>
        <begin position="449"/>
        <end position="467"/>
    </location>
</feature>
<evidence type="ECO:0000313" key="9">
    <source>
        <dbReference type="EMBL" id="SCZ57637.1"/>
    </source>
</evidence>
<feature type="transmembrane region" description="Helical" evidence="7">
    <location>
        <begin position="174"/>
        <end position="196"/>
    </location>
</feature>
<feature type="transmembrane region" description="Helical" evidence="7">
    <location>
        <begin position="391"/>
        <end position="413"/>
    </location>
</feature>
<accession>A0A1G5Q7J3</accession>
<reference evidence="9 10" key="1">
    <citation type="submission" date="2016-10" db="EMBL/GenBank/DDBJ databases">
        <authorList>
            <person name="de Groot N.N."/>
        </authorList>
    </citation>
    <scope>NUCLEOTIDE SEQUENCE [LARGE SCALE GENOMIC DNA]</scope>
    <source>
        <strain evidence="9 10">HLD2</strain>
    </source>
</reference>
<evidence type="ECO:0000313" key="10">
    <source>
        <dbReference type="Proteomes" id="UP000199648"/>
    </source>
</evidence>
<dbReference type="RefSeq" id="WP_092994725.1">
    <property type="nucleotide sequence ID" value="NZ_FMWD01000004.1"/>
</dbReference>
<evidence type="ECO:0000256" key="5">
    <source>
        <dbReference type="ARBA" id="ARBA00022989"/>
    </source>
</evidence>
<dbReference type="GO" id="GO:0005886">
    <property type="term" value="C:plasma membrane"/>
    <property type="evidence" value="ECO:0007669"/>
    <property type="project" value="UniProtKB-SubCell"/>
</dbReference>
<dbReference type="InterPro" id="IPR032816">
    <property type="entry name" value="VTT_dom"/>
</dbReference>
<dbReference type="STRING" id="415747.SAMN03097708_01471"/>
<sequence>MELIAPLLAWIETHSTWAGVLVFLIAFSESLAVVGLFLPGAMLMFGIGALVGSGSLEFWPTLAWAAAGAIAGDGVSFWLGRYFHEGLKTQWPFRTHPEFIENATGFFQRHGGKSILLGRFIGPIRPIIPAVAGMMDMPVGRFFAVNVVSGILWAPAYVLPGVVFAATLGLAAEVAMRLAALIVLLLTLLLFTFWVAKHTFRWLHPKAHAMIAALLGWSQRHPYAGRLPTALLDPHHPEGKALTLLAFLLLGAVAGFVTLFPFSGEEGWFPNLDSYVFHSLQELRTPVMDRLMVATTELGDGRVLVPLFMVVLAWLLLRGRISAAAHWAAVGTFTLVANYGLKAFTALQRPTEIYQGVFGYSFPSGHALSSTALLGFLSVLIGRELPERSRWLAYAVAALLVIPIAFSRLYLGVHWLTDVLGGLTLGLAWVALVGIAYRRHPAGHLSPGALGIVALGALAIAGTWNIASHHREDLILYAKTPDTQQIAFTDWQSGAWRQLPAFRAELRGVRRHPLTLQYAGDLQNLRDRLQSVGWQPPTPLTGLSWLRWLSDVPLGSVPVLPQVHKGLNESLLLIRNGGAECPLKALRLWPSHVSLEPRGLPLWEGNVSCLMETSIPAITVPVTGTRFGAPLEELAGTLDQLELPFRTVNREITAKDWKGHVLLIRSP</sequence>
<feature type="domain" description="Phosphatidic acid phosphatase type 2/haloperoxidase" evidence="8">
    <location>
        <begin position="319"/>
        <end position="434"/>
    </location>
</feature>
<evidence type="ECO:0000259" key="8">
    <source>
        <dbReference type="SMART" id="SM00014"/>
    </source>
</evidence>
<dbReference type="Pfam" id="PF09335">
    <property type="entry name" value="VTT_dom"/>
    <property type="match status" value="1"/>
</dbReference>
<organism evidence="9 10">
    <name type="scientific">Thiohalomonas denitrificans</name>
    <dbReference type="NCBI Taxonomy" id="415747"/>
    <lineage>
        <taxon>Bacteria</taxon>
        <taxon>Pseudomonadati</taxon>
        <taxon>Pseudomonadota</taxon>
        <taxon>Gammaproteobacteria</taxon>
        <taxon>Thiohalomonadales</taxon>
        <taxon>Thiohalomonadaceae</taxon>
        <taxon>Thiohalomonas</taxon>
    </lineage>
</organism>
<name>A0A1G5Q7J3_9GAMM</name>
<keyword evidence="10" id="KW-1185">Reference proteome</keyword>
<dbReference type="PANTHER" id="PTHR30353:SF15">
    <property type="entry name" value="INNER MEMBRANE PROTEIN YABI"/>
    <property type="match status" value="1"/>
</dbReference>
<feature type="transmembrane region" description="Helical" evidence="7">
    <location>
        <begin position="143"/>
        <end position="168"/>
    </location>
</feature>
<keyword evidence="6 7" id="KW-0472">Membrane</keyword>
<evidence type="ECO:0000256" key="4">
    <source>
        <dbReference type="ARBA" id="ARBA00022692"/>
    </source>
</evidence>
<feature type="transmembrane region" description="Helical" evidence="7">
    <location>
        <begin position="301"/>
        <end position="317"/>
    </location>
</feature>
<feature type="transmembrane region" description="Helical" evidence="7">
    <location>
        <begin position="353"/>
        <end position="379"/>
    </location>
</feature>
<dbReference type="SMART" id="SM00014">
    <property type="entry name" value="acidPPc"/>
    <property type="match status" value="1"/>
</dbReference>
<protein>
    <submittedName>
        <fullName evidence="9">Undecaprenyl-diphosphatase</fullName>
    </submittedName>
</protein>
<dbReference type="SUPFAM" id="SSF48317">
    <property type="entry name" value="Acid phosphatase/Vanadium-dependent haloperoxidase"/>
    <property type="match status" value="1"/>
</dbReference>
<dbReference type="OrthoDB" id="9780918at2"/>
<dbReference type="InterPro" id="IPR032818">
    <property type="entry name" value="DedA-like"/>
</dbReference>
<dbReference type="EMBL" id="FMWD01000004">
    <property type="protein sequence ID" value="SCZ57637.1"/>
    <property type="molecule type" value="Genomic_DNA"/>
</dbReference>
<evidence type="ECO:0000256" key="6">
    <source>
        <dbReference type="ARBA" id="ARBA00023136"/>
    </source>
</evidence>